<dbReference type="Pfam" id="PF23275">
    <property type="entry name" value="TPR_23"/>
    <property type="match status" value="1"/>
</dbReference>
<protein>
    <recommendedName>
        <fullName evidence="1">TPR repeat domain-containing protein</fullName>
    </recommendedName>
</protein>
<dbReference type="EMBL" id="CP063196">
    <property type="protein sequence ID" value="UOE19051.1"/>
    <property type="molecule type" value="Genomic_DNA"/>
</dbReference>
<evidence type="ECO:0000313" key="2">
    <source>
        <dbReference type="EMBL" id="UOE19051.1"/>
    </source>
</evidence>
<accession>A0A399FU25</accession>
<name>A0A399FU25_9ACTN</name>
<feature type="domain" description="TPR repeat" evidence="1">
    <location>
        <begin position="282"/>
        <end position="453"/>
    </location>
</feature>
<evidence type="ECO:0000259" key="1">
    <source>
        <dbReference type="Pfam" id="PF23275"/>
    </source>
</evidence>
<dbReference type="OrthoDB" id="3307062at2"/>
<proteinExistence type="predicted"/>
<sequence length="853" mass="94902">MGIDLSFDPADIDANGGTVRGWASSLDMFCARILGRSEDLGAQFDDSAMEFTELVQWDIEGASDEDLQAWRDASGAVRYCAAVTDHWADNIDDFKRERNRLIGLWEDDKKDAEDRIAALGDANLFSSLFCDDKDNIIAELEGKLEEYNAQAKTNWDTLMDNADDRKQELIDGPTPANIRSLIDAGYVNWSMFNIDPVQYAPEISPSEADEWGEKLSEAWKTGQRGEEYDDMMMMLNMLSMKIIEAGNRGTGADRQDQETLKSIYDAIGTHSNGLLNVPYYLDEIEKSKEEQEEILGTLANGILVLSREDLEGGYENLPEDIRDALNSEHWYSGGDVSQGWGADIEPMAAILEHSDEDLMGGKDFSALLTSIVGAGASPEFLHPEGEAFFNDNAGILLDISTRNNEANHAILTDSFYHPEYRNDSEDNKSDYKIDSSEIMEGLFTYDWPDEAEAEGLSVHNLINWISEYGGSSDESQRTMAGEAAAGLIRITTSNDMFEKLTDTVHSVPHDEGDDSYTNQKVSFGQVNPSLSASLYGVFYTYLEEFASEDGNNFPLNEDGETLRTWSLWDSEEEELQVDPLSRVRFLQYIAANEEYTGLLQSAAYTYNNDQLTEYLYTSSGERPTAGTAGILQGLVDAAIYNESMDRLGDSDEARQNTYKTRKLGVDIGAGIISSLPPGRELSFASEILFNSGKVGASEYLKMALDDSIKPEAEGYGGVSLDHLENREIVENHVRLKTLEHMVANGTVSTSEVPQGILAETESGDVRIATEREIQESFSDRERAEIIGQVQNLIKREEQWTGGAFSTGSSFADDYLDEHNLYYEKIVNNLQAENSDEYDNMRVGGPADRPRKNP</sequence>
<dbReference type="KEGG" id="thao:NI17_020185"/>
<keyword evidence="3" id="KW-1185">Reference proteome</keyword>
<dbReference type="InterPro" id="IPR057037">
    <property type="entry name" value="TPR_rep_actino"/>
</dbReference>
<organism evidence="2 3">
    <name type="scientific">Thermobifida halotolerans</name>
    <dbReference type="NCBI Taxonomy" id="483545"/>
    <lineage>
        <taxon>Bacteria</taxon>
        <taxon>Bacillati</taxon>
        <taxon>Actinomycetota</taxon>
        <taxon>Actinomycetes</taxon>
        <taxon>Streptosporangiales</taxon>
        <taxon>Nocardiopsidaceae</taxon>
        <taxon>Thermobifida</taxon>
    </lineage>
</organism>
<dbReference type="AlphaFoldDB" id="A0A399FU25"/>
<dbReference type="Proteomes" id="UP000265719">
    <property type="component" value="Chromosome"/>
</dbReference>
<gene>
    <name evidence="2" type="ORF">NI17_020185</name>
</gene>
<evidence type="ECO:0000313" key="3">
    <source>
        <dbReference type="Proteomes" id="UP000265719"/>
    </source>
</evidence>
<reference evidence="2" key="1">
    <citation type="submission" date="2020-10" db="EMBL/GenBank/DDBJ databases">
        <title>De novo genome project of the cellulose decomposer Thermobifida halotolerans type strain.</title>
        <authorList>
            <person name="Nagy I."/>
            <person name="Horvath B."/>
            <person name="Kukolya J."/>
            <person name="Nagy I."/>
            <person name="Orsini M."/>
        </authorList>
    </citation>
    <scope>NUCLEOTIDE SEQUENCE</scope>
    <source>
        <strain evidence="2">DSM 44931</strain>
    </source>
</reference>
<dbReference type="RefSeq" id="WP_068693119.1">
    <property type="nucleotide sequence ID" value="NZ_CP063196.1"/>
</dbReference>